<dbReference type="PANTHER" id="PTHR43011">
    <property type="entry name" value="IRON-SULFUR CLUSTER ASSEMBLY 2 HOMOLOG, MITOCHONDRIAL"/>
    <property type="match status" value="1"/>
</dbReference>
<comment type="subcellular location">
    <subcellularLocation>
        <location evidence="1">Mitochondrion</location>
    </subcellularLocation>
</comment>
<evidence type="ECO:0000256" key="7">
    <source>
        <dbReference type="ARBA" id="ARBA00073313"/>
    </source>
</evidence>
<evidence type="ECO:0000256" key="4">
    <source>
        <dbReference type="ARBA" id="ARBA00023004"/>
    </source>
</evidence>
<dbReference type="STRING" id="1965070.A0A3S3NX63"/>
<evidence type="ECO:0000256" key="3">
    <source>
        <dbReference type="ARBA" id="ARBA00022723"/>
    </source>
</evidence>
<dbReference type="GO" id="GO:0051537">
    <property type="term" value="F:2 iron, 2 sulfur cluster binding"/>
    <property type="evidence" value="ECO:0007669"/>
    <property type="project" value="TreeGrafter"/>
</dbReference>
<dbReference type="InterPro" id="IPR016092">
    <property type="entry name" value="ATAP"/>
</dbReference>
<dbReference type="InterPro" id="IPR035903">
    <property type="entry name" value="HesB-like_dom_sf"/>
</dbReference>
<evidence type="ECO:0000313" key="15">
    <source>
        <dbReference type="Proteomes" id="UP000285301"/>
    </source>
</evidence>
<dbReference type="Proteomes" id="UP000285301">
    <property type="component" value="Unassembled WGS sequence"/>
</dbReference>
<evidence type="ECO:0000256" key="1">
    <source>
        <dbReference type="ARBA" id="ARBA00004173"/>
    </source>
</evidence>
<evidence type="ECO:0000256" key="6">
    <source>
        <dbReference type="ARBA" id="ARBA00057540"/>
    </source>
</evidence>
<dbReference type="EMBL" id="NCKU01006644">
    <property type="protein sequence ID" value="RWS03289.1"/>
    <property type="molecule type" value="Genomic_DNA"/>
</dbReference>
<proteinExistence type="inferred from homology"/>
<dbReference type="InterPro" id="IPR000361">
    <property type="entry name" value="ATAP_core_dom"/>
</dbReference>
<dbReference type="EMBL" id="NCKU01006348">
    <property type="protein sequence ID" value="RWS03588.1"/>
    <property type="molecule type" value="Genomic_DNA"/>
</dbReference>
<dbReference type="NCBIfam" id="TIGR00049">
    <property type="entry name" value="iron-sulfur cluster assembly accessory protein"/>
    <property type="match status" value="1"/>
</dbReference>
<keyword evidence="3" id="KW-0479">Metal-binding</keyword>
<evidence type="ECO:0000256" key="2">
    <source>
        <dbReference type="ARBA" id="ARBA00006718"/>
    </source>
</evidence>
<evidence type="ECO:0000256" key="5">
    <source>
        <dbReference type="ARBA" id="ARBA00023128"/>
    </source>
</evidence>
<keyword evidence="4" id="KW-0408">Iron</keyword>
<dbReference type="GO" id="GO:0051539">
    <property type="term" value="F:4 iron, 4 sulfur cluster binding"/>
    <property type="evidence" value="ECO:0007669"/>
    <property type="project" value="TreeGrafter"/>
</dbReference>
<dbReference type="AlphaFoldDB" id="A0A3S3NX63"/>
<comment type="caution">
    <text evidence="14">The sequence shown here is derived from an EMBL/GenBank/DDBJ whole genome shotgun (WGS) entry which is preliminary data.</text>
</comment>
<dbReference type="GO" id="GO:0120510">
    <property type="term" value="C:mitochondrial [4Fe-4S] assembly complex"/>
    <property type="evidence" value="ECO:0007669"/>
    <property type="project" value="UniProtKB-ARBA"/>
</dbReference>
<protein>
    <recommendedName>
        <fullName evidence="7">Iron-sulfur cluster assembly 2 homolog, mitochondrial</fullName>
    </recommendedName>
    <alternativeName>
        <fullName evidence="8">HESB-like domain-containing protein 1</fullName>
    </alternativeName>
</protein>
<dbReference type="OrthoDB" id="1938621at2759"/>
<evidence type="ECO:0000313" key="14">
    <source>
        <dbReference type="EMBL" id="RWS03593.1"/>
    </source>
</evidence>
<dbReference type="EMBL" id="NCKU01006669">
    <property type="protein sequence ID" value="RWS03264.1"/>
    <property type="molecule type" value="Genomic_DNA"/>
</dbReference>
<gene>
    <name evidence="14" type="ORF">B4U79_00697</name>
    <name evidence="12" type="ORF">B4U79_02978</name>
    <name evidence="11" type="ORF">B4U79_12408</name>
    <name evidence="13" type="ORF">B4U79_13414</name>
</gene>
<dbReference type="PANTHER" id="PTHR43011:SF1">
    <property type="entry name" value="IRON-SULFUR CLUSTER ASSEMBLY 2 HOMOLOG, MITOCHONDRIAL"/>
    <property type="match status" value="1"/>
</dbReference>
<evidence type="ECO:0000313" key="11">
    <source>
        <dbReference type="EMBL" id="RWS03264.1"/>
    </source>
</evidence>
<sequence>MNATAIVRNVLTPFVLKSSVVRTHLHSYCRSLSETRVSRRALSTKSSDGLSLNAAVSEESGSNPSLIISDNCVTRLKRVADANEFLRVEVESGGCSGFQYKFKLDSCINEDDKVFEKDGVKVVVDSVSIQFIQGSVIDYNEELIRSSFQITNNPKAEHGCSCGASFTVKI</sequence>
<keyword evidence="15" id="KW-1185">Reference proteome</keyword>
<evidence type="ECO:0000313" key="12">
    <source>
        <dbReference type="EMBL" id="RWS03289.1"/>
    </source>
</evidence>
<name>A0A3S3NX63_9ACAR</name>
<evidence type="ECO:0000256" key="9">
    <source>
        <dbReference type="ARBA" id="ARBA00093471"/>
    </source>
</evidence>
<reference evidence="14" key="2">
    <citation type="submission" date="2018-11" db="EMBL/GenBank/DDBJ databases">
        <title>Trombidioid mite genomics.</title>
        <authorList>
            <person name="Dong X."/>
        </authorList>
    </citation>
    <scope>NUCLEOTIDE SEQUENCE</scope>
    <source>
        <strain evidence="14">UoL-WK</strain>
    </source>
</reference>
<dbReference type="Gene3D" id="2.60.300.12">
    <property type="entry name" value="HesB-like domain"/>
    <property type="match status" value="1"/>
</dbReference>
<comment type="similarity">
    <text evidence="2">Belongs to the HesB/IscA family.</text>
</comment>
<organism evidence="14 15">
    <name type="scientific">Dinothrombium tinctorium</name>
    <dbReference type="NCBI Taxonomy" id="1965070"/>
    <lineage>
        <taxon>Eukaryota</taxon>
        <taxon>Metazoa</taxon>
        <taxon>Ecdysozoa</taxon>
        <taxon>Arthropoda</taxon>
        <taxon>Chelicerata</taxon>
        <taxon>Arachnida</taxon>
        <taxon>Acari</taxon>
        <taxon>Acariformes</taxon>
        <taxon>Trombidiformes</taxon>
        <taxon>Prostigmata</taxon>
        <taxon>Anystina</taxon>
        <taxon>Parasitengona</taxon>
        <taxon>Trombidioidea</taxon>
        <taxon>Trombidiidae</taxon>
        <taxon>Dinothrombium</taxon>
    </lineage>
</organism>
<feature type="domain" description="Core" evidence="10">
    <location>
        <begin position="66"/>
        <end position="163"/>
    </location>
</feature>
<dbReference type="Pfam" id="PF01521">
    <property type="entry name" value="Fe-S_biosyn"/>
    <property type="match status" value="1"/>
</dbReference>
<dbReference type="FunFam" id="2.60.300.12:FF:000006">
    <property type="entry name" value="Iron-sulfur cluster assembly 2 mitochondrial"/>
    <property type="match status" value="1"/>
</dbReference>
<dbReference type="GO" id="GO:0005506">
    <property type="term" value="F:iron ion binding"/>
    <property type="evidence" value="ECO:0007669"/>
    <property type="project" value="TreeGrafter"/>
</dbReference>
<dbReference type="SUPFAM" id="SSF89360">
    <property type="entry name" value="HesB-like domain"/>
    <property type="match status" value="1"/>
</dbReference>
<accession>A0A3S3NX63</accession>
<reference evidence="14 15" key="1">
    <citation type="journal article" date="2018" name="Gigascience">
        <title>Genomes of trombidid mites reveal novel predicted allergens and laterally-transferred genes associated with secondary metabolism.</title>
        <authorList>
            <person name="Dong X."/>
            <person name="Chaisiri K."/>
            <person name="Xia D."/>
            <person name="Armstrong S.D."/>
            <person name="Fang Y."/>
            <person name="Donnelly M.J."/>
            <person name="Kadowaki T."/>
            <person name="McGarry J.W."/>
            <person name="Darby A.C."/>
            <person name="Makepeace B.L."/>
        </authorList>
    </citation>
    <scope>NUCLEOTIDE SEQUENCE [LARGE SCALE GENOMIC DNA]</scope>
    <source>
        <strain evidence="14">UoL-WK</strain>
    </source>
</reference>
<comment type="subunit">
    <text evidence="9">Heterotetramer; forms a dimer of dimers with IBA57. Interacts with [2Fe-2S]-ISCA2 forming the heterodimer [2Fe- 2S]-ISCA2-IBA57 complex; [2Fe-2S] cluster binding is absolutely required to promote the complex formation.</text>
</comment>
<evidence type="ECO:0000259" key="10">
    <source>
        <dbReference type="Pfam" id="PF01521"/>
    </source>
</evidence>
<keyword evidence="5" id="KW-0496">Mitochondrion</keyword>
<evidence type="ECO:0000313" key="13">
    <source>
        <dbReference type="EMBL" id="RWS03588.1"/>
    </source>
</evidence>
<dbReference type="EMBL" id="NCKU01006347">
    <property type="protein sequence ID" value="RWS03593.1"/>
    <property type="molecule type" value="Genomic_DNA"/>
</dbReference>
<dbReference type="GO" id="GO:0016226">
    <property type="term" value="P:iron-sulfur cluster assembly"/>
    <property type="evidence" value="ECO:0007669"/>
    <property type="project" value="InterPro"/>
</dbReference>
<comment type="function">
    <text evidence="6">Involved in the maturation of mitochondrial 4Fe-4S proteins functioning late in the iron-sulfur cluster assembly pathway. May be involved in the binding of an intermediate of Fe/S cluster assembly.</text>
</comment>
<evidence type="ECO:0000256" key="8">
    <source>
        <dbReference type="ARBA" id="ARBA00077082"/>
    </source>
</evidence>